<feature type="coiled-coil region" evidence="1">
    <location>
        <begin position="390"/>
        <end position="417"/>
    </location>
</feature>
<gene>
    <name evidence="3" type="ORF">QBC42DRAFT_298403</name>
</gene>
<comment type="caution">
    <text evidence="3">The sequence shown here is derived from an EMBL/GenBank/DDBJ whole genome shotgun (WGS) entry which is preliminary data.</text>
</comment>
<protein>
    <submittedName>
        <fullName evidence="3">Uncharacterized protein</fullName>
    </submittedName>
</protein>
<reference evidence="3" key="1">
    <citation type="journal article" date="2023" name="Mol. Phylogenet. Evol.">
        <title>Genome-scale phylogeny and comparative genomics of the fungal order Sordariales.</title>
        <authorList>
            <person name="Hensen N."/>
            <person name="Bonometti L."/>
            <person name="Westerberg I."/>
            <person name="Brannstrom I.O."/>
            <person name="Guillou S."/>
            <person name="Cros-Aarteil S."/>
            <person name="Calhoun S."/>
            <person name="Haridas S."/>
            <person name="Kuo A."/>
            <person name="Mondo S."/>
            <person name="Pangilinan J."/>
            <person name="Riley R."/>
            <person name="LaButti K."/>
            <person name="Andreopoulos B."/>
            <person name="Lipzen A."/>
            <person name="Chen C."/>
            <person name="Yan M."/>
            <person name="Daum C."/>
            <person name="Ng V."/>
            <person name="Clum A."/>
            <person name="Steindorff A."/>
            <person name="Ohm R.A."/>
            <person name="Martin F."/>
            <person name="Silar P."/>
            <person name="Natvig D.O."/>
            <person name="Lalanne C."/>
            <person name="Gautier V."/>
            <person name="Ament-Velasquez S.L."/>
            <person name="Kruys A."/>
            <person name="Hutchinson M.I."/>
            <person name="Powell A.J."/>
            <person name="Barry K."/>
            <person name="Miller A.N."/>
            <person name="Grigoriev I.V."/>
            <person name="Debuchy R."/>
            <person name="Gladieux P."/>
            <person name="Hiltunen Thoren M."/>
            <person name="Johannesson H."/>
        </authorList>
    </citation>
    <scope>NUCLEOTIDE SEQUENCE</scope>
    <source>
        <strain evidence="3">PSN324</strain>
    </source>
</reference>
<accession>A0AAV9HNL2</accession>
<proteinExistence type="predicted"/>
<feature type="region of interest" description="Disordered" evidence="2">
    <location>
        <begin position="39"/>
        <end position="62"/>
    </location>
</feature>
<keyword evidence="1" id="KW-0175">Coiled coil</keyword>
<feature type="compositionally biased region" description="Polar residues" evidence="2">
    <location>
        <begin position="40"/>
        <end position="58"/>
    </location>
</feature>
<evidence type="ECO:0000313" key="4">
    <source>
        <dbReference type="Proteomes" id="UP001321749"/>
    </source>
</evidence>
<sequence length="541" mass="60655">MDCRFHVSPPVINLDLDAFSSSTATQQPRGRARPIIGAMSQHSDNTDGESTQPFSTPGSGVVNGAFLRDGALKVGIAQANDQERHPSRKSGRIIISSILASDALDVGFRAGHGPSKEVRDNLTDRPDSRDDHRLPATCDSSDDETHFRIDRTLLEVDIVWEDSNGQIQHTRKVRMDMYVNTLEKQAFFTLHCILYCRGSQPDTKLYLFIHPEHVKSIESTNNFPSLQTIKSREVIPLRFSMLKPPRLVVPKFPVRPKGQSIDLKTTMEALASVQDFTIFFNFFSLTVEFREQLRSLPSVIHHLKTAKGRDSLDNIYHGAGGEVFGAHSPSPGPSNTLIKDTVELASPPAYIPKVPLQSPPQIFPRSDRKRRRTSESGSSPSTTTTDKGILLITAKRITELENQVKQLKRMVEEAAARTPCRCNTEELEAIYDHVDDRVDDRVDERVEGRVDDQLAVLEIDLESKVMEGTEQIVAEKAEETVEQLWNDMQEELMGEVRRELKAQLVEELRAEIKEEVLKDIAQAIFSTTRGGSEKARIANLL</sequence>
<evidence type="ECO:0000256" key="2">
    <source>
        <dbReference type="SAM" id="MobiDB-lite"/>
    </source>
</evidence>
<evidence type="ECO:0000256" key="1">
    <source>
        <dbReference type="SAM" id="Coils"/>
    </source>
</evidence>
<organism evidence="3 4">
    <name type="scientific">Cladorrhinum samala</name>
    <dbReference type="NCBI Taxonomy" id="585594"/>
    <lineage>
        <taxon>Eukaryota</taxon>
        <taxon>Fungi</taxon>
        <taxon>Dikarya</taxon>
        <taxon>Ascomycota</taxon>
        <taxon>Pezizomycotina</taxon>
        <taxon>Sordariomycetes</taxon>
        <taxon>Sordariomycetidae</taxon>
        <taxon>Sordariales</taxon>
        <taxon>Podosporaceae</taxon>
        <taxon>Cladorrhinum</taxon>
    </lineage>
</organism>
<feature type="compositionally biased region" description="Low complexity" evidence="2">
    <location>
        <begin position="375"/>
        <end position="385"/>
    </location>
</feature>
<feature type="compositionally biased region" description="Basic and acidic residues" evidence="2">
    <location>
        <begin position="114"/>
        <end position="134"/>
    </location>
</feature>
<dbReference type="EMBL" id="MU865007">
    <property type="protein sequence ID" value="KAK4460656.1"/>
    <property type="molecule type" value="Genomic_DNA"/>
</dbReference>
<reference evidence="3" key="2">
    <citation type="submission" date="2023-06" db="EMBL/GenBank/DDBJ databases">
        <authorList>
            <consortium name="Lawrence Berkeley National Laboratory"/>
            <person name="Mondo S.J."/>
            <person name="Hensen N."/>
            <person name="Bonometti L."/>
            <person name="Westerberg I."/>
            <person name="Brannstrom I.O."/>
            <person name="Guillou S."/>
            <person name="Cros-Aarteil S."/>
            <person name="Calhoun S."/>
            <person name="Haridas S."/>
            <person name="Kuo A."/>
            <person name="Pangilinan J."/>
            <person name="Riley R."/>
            <person name="Labutti K."/>
            <person name="Andreopoulos B."/>
            <person name="Lipzen A."/>
            <person name="Chen C."/>
            <person name="Yanf M."/>
            <person name="Daum C."/>
            <person name="Ng V."/>
            <person name="Clum A."/>
            <person name="Steindorff A."/>
            <person name="Ohm R."/>
            <person name="Martin F."/>
            <person name="Silar P."/>
            <person name="Natvig D."/>
            <person name="Lalanne C."/>
            <person name="Gautier V."/>
            <person name="Ament-Velasquez S.L."/>
            <person name="Kruys A."/>
            <person name="Hutchinson M.I."/>
            <person name="Powell A.J."/>
            <person name="Barry K."/>
            <person name="Miller A.N."/>
            <person name="Grigoriev I.V."/>
            <person name="Debuchy R."/>
            <person name="Gladieux P."/>
            <person name="Thoren M.H."/>
            <person name="Johannesson H."/>
        </authorList>
    </citation>
    <scope>NUCLEOTIDE SEQUENCE</scope>
    <source>
        <strain evidence="3">PSN324</strain>
    </source>
</reference>
<evidence type="ECO:0000313" key="3">
    <source>
        <dbReference type="EMBL" id="KAK4460656.1"/>
    </source>
</evidence>
<name>A0AAV9HNL2_9PEZI</name>
<dbReference type="AlphaFoldDB" id="A0AAV9HNL2"/>
<keyword evidence="4" id="KW-1185">Reference proteome</keyword>
<dbReference type="Proteomes" id="UP001321749">
    <property type="component" value="Unassembled WGS sequence"/>
</dbReference>
<feature type="region of interest" description="Disordered" evidence="2">
    <location>
        <begin position="350"/>
        <end position="388"/>
    </location>
</feature>
<feature type="region of interest" description="Disordered" evidence="2">
    <location>
        <begin position="110"/>
        <end position="141"/>
    </location>
</feature>